<organism evidence="8">
    <name type="scientific">marine metagenome</name>
    <dbReference type="NCBI Taxonomy" id="408172"/>
    <lineage>
        <taxon>unclassified sequences</taxon>
        <taxon>metagenomes</taxon>
        <taxon>ecological metagenomes</taxon>
    </lineage>
</organism>
<feature type="transmembrane region" description="Helical" evidence="6">
    <location>
        <begin position="150"/>
        <end position="170"/>
    </location>
</feature>
<dbReference type="InterPro" id="IPR037185">
    <property type="entry name" value="EmrE-like"/>
</dbReference>
<comment type="subcellular location">
    <subcellularLocation>
        <location evidence="1">Cell membrane</location>
        <topology evidence="1">Multi-pass membrane protein</topology>
    </subcellularLocation>
</comment>
<keyword evidence="2" id="KW-1003">Cell membrane</keyword>
<evidence type="ECO:0000256" key="1">
    <source>
        <dbReference type="ARBA" id="ARBA00004651"/>
    </source>
</evidence>
<evidence type="ECO:0000256" key="4">
    <source>
        <dbReference type="ARBA" id="ARBA00022989"/>
    </source>
</evidence>
<feature type="transmembrane region" description="Helical" evidence="6">
    <location>
        <begin position="92"/>
        <end position="114"/>
    </location>
</feature>
<evidence type="ECO:0000259" key="7">
    <source>
        <dbReference type="Pfam" id="PF00892"/>
    </source>
</evidence>
<feature type="transmembrane region" description="Helical" evidence="6">
    <location>
        <begin position="121"/>
        <end position="138"/>
    </location>
</feature>
<dbReference type="SUPFAM" id="SSF103481">
    <property type="entry name" value="Multidrug resistance efflux transporter EmrE"/>
    <property type="match status" value="1"/>
</dbReference>
<dbReference type="GO" id="GO:0005886">
    <property type="term" value="C:plasma membrane"/>
    <property type="evidence" value="ECO:0007669"/>
    <property type="project" value="UniProtKB-SubCell"/>
</dbReference>
<dbReference type="InterPro" id="IPR000620">
    <property type="entry name" value="EamA_dom"/>
</dbReference>
<dbReference type="InterPro" id="IPR050638">
    <property type="entry name" value="AA-Vitamin_Transporters"/>
</dbReference>
<keyword evidence="4 6" id="KW-1133">Transmembrane helix</keyword>
<evidence type="ECO:0000313" key="8">
    <source>
        <dbReference type="EMBL" id="SVE20959.1"/>
    </source>
</evidence>
<keyword evidence="5 6" id="KW-0472">Membrane</keyword>
<accession>A0A383BM57</accession>
<dbReference type="AlphaFoldDB" id="A0A383BM57"/>
<evidence type="ECO:0000256" key="6">
    <source>
        <dbReference type="SAM" id="Phobius"/>
    </source>
</evidence>
<feature type="transmembrane region" description="Helical" evidence="6">
    <location>
        <begin position="34"/>
        <end position="54"/>
    </location>
</feature>
<protein>
    <recommendedName>
        <fullName evidence="7">EamA domain-containing protein</fullName>
    </recommendedName>
</protein>
<evidence type="ECO:0000256" key="2">
    <source>
        <dbReference type="ARBA" id="ARBA00022475"/>
    </source>
</evidence>
<keyword evidence="3 6" id="KW-0812">Transmembrane</keyword>
<feature type="transmembrane region" description="Helical" evidence="6">
    <location>
        <begin position="66"/>
        <end position="86"/>
    </location>
</feature>
<name>A0A383BM57_9ZZZZ</name>
<evidence type="ECO:0000256" key="5">
    <source>
        <dbReference type="ARBA" id="ARBA00023136"/>
    </source>
</evidence>
<dbReference type="PANTHER" id="PTHR32322:SF18">
    <property type="entry name" value="S-ADENOSYLMETHIONINE_S-ADENOSYLHOMOCYSTEINE TRANSPORTER"/>
    <property type="match status" value="1"/>
</dbReference>
<reference evidence="8" key="1">
    <citation type="submission" date="2018-05" db="EMBL/GenBank/DDBJ databases">
        <authorList>
            <person name="Lanie J.A."/>
            <person name="Ng W.-L."/>
            <person name="Kazmierczak K.M."/>
            <person name="Andrzejewski T.M."/>
            <person name="Davidsen T.M."/>
            <person name="Wayne K.J."/>
            <person name="Tettelin H."/>
            <person name="Glass J.I."/>
            <person name="Rusch D."/>
            <person name="Podicherti R."/>
            <person name="Tsui H.-C.T."/>
            <person name="Winkler M.E."/>
        </authorList>
    </citation>
    <scope>NUCLEOTIDE SEQUENCE</scope>
</reference>
<sequence length="188" mass="20431">MSRTVSFISLGLLCLVWGSTWPIIKIGLEAVPPFLAAGVRFLIAGIVLFGLSWLQGVRLPKTFRAHFGLLCIGVGIGLSYGAVYWGQQYIPAGLSAVLFATNPLFVMLLAHVAVDSEAITWRKFVGVLLGFFGVVFIFQDDLQLPNRLNVIGAAVTLISPVVVSLSNVGIKKWGYHFHPYNLTALPMT</sequence>
<dbReference type="Pfam" id="PF00892">
    <property type="entry name" value="EamA"/>
    <property type="match status" value="1"/>
</dbReference>
<feature type="domain" description="EamA" evidence="7">
    <location>
        <begin position="12"/>
        <end position="138"/>
    </location>
</feature>
<dbReference type="PANTHER" id="PTHR32322">
    <property type="entry name" value="INNER MEMBRANE TRANSPORTER"/>
    <property type="match status" value="1"/>
</dbReference>
<proteinExistence type="predicted"/>
<dbReference type="EMBL" id="UINC01201566">
    <property type="protein sequence ID" value="SVE20959.1"/>
    <property type="molecule type" value="Genomic_DNA"/>
</dbReference>
<evidence type="ECO:0000256" key="3">
    <source>
        <dbReference type="ARBA" id="ARBA00022692"/>
    </source>
</evidence>
<feature type="non-terminal residue" evidence="8">
    <location>
        <position position="188"/>
    </location>
</feature>
<gene>
    <name evidence="8" type="ORF">METZ01_LOCUS473813</name>
</gene>